<feature type="region of interest" description="Disordered" evidence="1">
    <location>
        <begin position="256"/>
        <end position="348"/>
    </location>
</feature>
<feature type="region of interest" description="Disordered" evidence="1">
    <location>
        <begin position="518"/>
        <end position="541"/>
    </location>
</feature>
<feature type="compositionally biased region" description="Basic and acidic residues" evidence="1">
    <location>
        <begin position="1003"/>
        <end position="1019"/>
    </location>
</feature>
<comment type="caution">
    <text evidence="2">The sequence shown here is derived from an EMBL/GenBank/DDBJ whole genome shotgun (WGS) entry which is preliminary data.</text>
</comment>
<feature type="compositionally biased region" description="Acidic residues" evidence="1">
    <location>
        <begin position="519"/>
        <end position="529"/>
    </location>
</feature>
<evidence type="ECO:0000313" key="2">
    <source>
        <dbReference type="EMBL" id="KAJ7677305.1"/>
    </source>
</evidence>
<feature type="compositionally biased region" description="Pro residues" evidence="1">
    <location>
        <begin position="312"/>
        <end position="347"/>
    </location>
</feature>
<dbReference type="AlphaFoldDB" id="A0AAD7GC62"/>
<organism evidence="2 3">
    <name type="scientific">Mycena rosella</name>
    <name type="common">Pink bonnet</name>
    <name type="synonym">Agaricus rosellus</name>
    <dbReference type="NCBI Taxonomy" id="1033263"/>
    <lineage>
        <taxon>Eukaryota</taxon>
        <taxon>Fungi</taxon>
        <taxon>Dikarya</taxon>
        <taxon>Basidiomycota</taxon>
        <taxon>Agaricomycotina</taxon>
        <taxon>Agaricomycetes</taxon>
        <taxon>Agaricomycetidae</taxon>
        <taxon>Agaricales</taxon>
        <taxon>Marasmiineae</taxon>
        <taxon>Mycenaceae</taxon>
        <taxon>Mycena</taxon>
    </lineage>
</organism>
<evidence type="ECO:0000313" key="3">
    <source>
        <dbReference type="Proteomes" id="UP001221757"/>
    </source>
</evidence>
<keyword evidence="3" id="KW-1185">Reference proteome</keyword>
<feature type="region of interest" description="Disordered" evidence="1">
    <location>
        <begin position="619"/>
        <end position="674"/>
    </location>
</feature>
<feature type="compositionally biased region" description="Acidic residues" evidence="1">
    <location>
        <begin position="983"/>
        <end position="1002"/>
    </location>
</feature>
<proteinExistence type="predicted"/>
<feature type="region of interest" description="Disordered" evidence="1">
    <location>
        <begin position="981"/>
        <end position="1024"/>
    </location>
</feature>
<sequence>MSALLSAFPANPSPSDRPGLSYNYISGNKIKIGRAVDPTARQGQWQNQCRGEQQDWGEYYEVPFAAKFGRVARPRLMQLLWLSPPGETRLGGGRQARAIPAGGRVLSGAIWMANYQNRFRPVYPNQQLRILKPRWVYACTTSTHFHAHKEEWTSASGCGAGMSGRGMAEVSLMDHQSSWALLQFSIMTPEWRQSAPKKYRHAKAQRRGMASASGCGWPHQTAESTVEPDRSQIALQHPDAQTSDTSHLAMAEQVLRKREQQPVHPPLPSRRKPKPAAVQPDAPIAPVQVTPKLKAPRMPTPVEPGAPVAPVEAPPKPKPPRAPTPVEPGTPVEAPPRPKAPRTPAPMQPDTLIVPVESDARAGLTAPISSVPIEKASLSNPCQEEAATIAGWQAYNGKVLPPPQCSLGAMLGLADDPQPQASFGPCVTADVLVPPRVPPPRASPPRALRQFLLEAVEVPTLADVYGASTSDPVTCTPKSPIHAAPQTPVSAAPPTATAAGACCPTGSAAPVTICGAWESGDELGQDDPNESTPRPGRQALGLHGPLQSHLPTLAMMLEEQGWRHALPPQPYQPGVVLNKHGHFAIIPLGDKAATDNTGSTGRGAAEDMYNKRFDRNLRTQEEDDAEDEAKFESALKPQAQKKGKGKARAQVAPTVSCKAAAQPPRKKKKKKVLAQLGQLKAGTTASTSFTSGEAGTEDSDGPVCPPSSYMCGVVPQELKDAVMAGRKDWEACMKQLATSSIAWYGREGEREKDKDNTKRMTASLPEWNRAADKHFVPMVKWYEEALMSEVNHLKAQGKFGAPVQKVVHQLTNLASQAYNIWGCTCSASPLTSTAWRACCGAGRPNTASCESSGHPAHGAVARLRGDVPDYQYSQAERVVGSLGNTPLVYLTRHANESDHDFARRLFVQLFIRDLTYCRTEAGTLAAGATITMNWDIAELAVKYQVCIINWPTLTPPLTVGWKAPSEFLAAVMPLLQERHQYQNDDDDVDDPDADSDSGEEMDAAEKAERKAARQAEKQAAKVADAAKAPEWSHIFFVDGWRARGDDDLPVELDPLAEALRCRMGGGWIEPGPLKIKIPRPIA</sequence>
<protein>
    <submittedName>
        <fullName evidence="2">Uncharacterized protein</fullName>
    </submittedName>
</protein>
<accession>A0AAD7GC62</accession>
<feature type="compositionally biased region" description="Low complexity" evidence="1">
    <location>
        <begin position="648"/>
        <end position="663"/>
    </location>
</feature>
<dbReference type="Proteomes" id="UP001221757">
    <property type="component" value="Unassembled WGS sequence"/>
</dbReference>
<gene>
    <name evidence="2" type="ORF">B0H17DRAFT_1139669</name>
</gene>
<dbReference type="EMBL" id="JARKIE010000139">
    <property type="protein sequence ID" value="KAJ7677305.1"/>
    <property type="molecule type" value="Genomic_DNA"/>
</dbReference>
<evidence type="ECO:0000256" key="1">
    <source>
        <dbReference type="SAM" id="MobiDB-lite"/>
    </source>
</evidence>
<name>A0AAD7GC62_MYCRO</name>
<reference evidence="2" key="1">
    <citation type="submission" date="2023-03" db="EMBL/GenBank/DDBJ databases">
        <title>Massive genome expansion in bonnet fungi (Mycena s.s.) driven by repeated elements and novel gene families across ecological guilds.</title>
        <authorList>
            <consortium name="Lawrence Berkeley National Laboratory"/>
            <person name="Harder C.B."/>
            <person name="Miyauchi S."/>
            <person name="Viragh M."/>
            <person name="Kuo A."/>
            <person name="Thoen E."/>
            <person name="Andreopoulos B."/>
            <person name="Lu D."/>
            <person name="Skrede I."/>
            <person name="Drula E."/>
            <person name="Henrissat B."/>
            <person name="Morin E."/>
            <person name="Kohler A."/>
            <person name="Barry K."/>
            <person name="LaButti K."/>
            <person name="Morin E."/>
            <person name="Salamov A."/>
            <person name="Lipzen A."/>
            <person name="Mereny Z."/>
            <person name="Hegedus B."/>
            <person name="Baldrian P."/>
            <person name="Stursova M."/>
            <person name="Weitz H."/>
            <person name="Taylor A."/>
            <person name="Grigoriev I.V."/>
            <person name="Nagy L.G."/>
            <person name="Martin F."/>
            <person name="Kauserud H."/>
        </authorList>
    </citation>
    <scope>NUCLEOTIDE SEQUENCE</scope>
    <source>
        <strain evidence="2">CBHHK067</strain>
    </source>
</reference>